<feature type="transmembrane region" description="Helical" evidence="2">
    <location>
        <begin position="85"/>
        <end position="106"/>
    </location>
</feature>
<dbReference type="GO" id="GO:0006465">
    <property type="term" value="P:signal peptide processing"/>
    <property type="evidence" value="ECO:0007669"/>
    <property type="project" value="TreeGrafter"/>
</dbReference>
<evidence type="ECO:0000313" key="5">
    <source>
        <dbReference type="Proteomes" id="UP000001420"/>
    </source>
</evidence>
<keyword evidence="5" id="KW-1185">Reference proteome</keyword>
<keyword evidence="2" id="KW-0812">Transmembrane</keyword>
<dbReference type="PATRIC" id="fig|167539.5.peg.909"/>
<evidence type="ECO:0000259" key="3">
    <source>
        <dbReference type="Pfam" id="PF01478"/>
    </source>
</evidence>
<dbReference type="EnsemblBacteria" id="AAP99904">
    <property type="protein sequence ID" value="AAP99904"/>
    <property type="gene ID" value="Pro_0860"/>
</dbReference>
<feature type="transmembrane region" description="Helical" evidence="2">
    <location>
        <begin position="126"/>
        <end position="156"/>
    </location>
</feature>
<dbReference type="Gene3D" id="1.20.120.1220">
    <property type="match status" value="1"/>
</dbReference>
<accession>Q7VC82</accession>
<dbReference type="PANTHER" id="PTHR30487:SF0">
    <property type="entry name" value="PREPILIN LEADER PEPTIDASE_N-METHYLTRANSFERASE-RELATED"/>
    <property type="match status" value="1"/>
</dbReference>
<feature type="transmembrane region" description="Helical" evidence="2">
    <location>
        <begin position="168"/>
        <end position="189"/>
    </location>
</feature>
<dbReference type="InterPro" id="IPR000045">
    <property type="entry name" value="Prepilin_IV_endopep_pep"/>
</dbReference>
<evidence type="ECO:0000313" key="4">
    <source>
        <dbReference type="EMBL" id="AAP99904.1"/>
    </source>
</evidence>
<dbReference type="STRING" id="167539.Pro_0860"/>
<keyword evidence="2" id="KW-1133">Transmembrane helix</keyword>
<dbReference type="GO" id="GO:0005886">
    <property type="term" value="C:plasma membrane"/>
    <property type="evidence" value="ECO:0007669"/>
    <property type="project" value="TreeGrafter"/>
</dbReference>
<dbReference type="PANTHER" id="PTHR30487">
    <property type="entry name" value="TYPE 4 PREPILIN-LIKE PROTEINS LEADER PEPTIDE-PROCESSING ENZYME"/>
    <property type="match status" value="1"/>
</dbReference>
<dbReference type="GO" id="GO:0004190">
    <property type="term" value="F:aspartic-type endopeptidase activity"/>
    <property type="evidence" value="ECO:0007669"/>
    <property type="project" value="InterPro"/>
</dbReference>
<organism evidence="4 5">
    <name type="scientific">Prochlorococcus marinus (strain SARG / CCMP1375 / SS120)</name>
    <dbReference type="NCBI Taxonomy" id="167539"/>
    <lineage>
        <taxon>Bacteria</taxon>
        <taxon>Bacillati</taxon>
        <taxon>Cyanobacteriota</taxon>
        <taxon>Cyanophyceae</taxon>
        <taxon>Synechococcales</taxon>
        <taxon>Prochlorococcaceae</taxon>
        <taxon>Prochlorococcus</taxon>
    </lineage>
</organism>
<dbReference type="MEROPS" id="A24.019"/>
<gene>
    <name evidence="4" type="primary">pulO</name>
    <name evidence="4" type="ordered locus">Pro_0860</name>
</gene>
<evidence type="ECO:0000256" key="1">
    <source>
        <dbReference type="ARBA" id="ARBA00005801"/>
    </source>
</evidence>
<keyword evidence="2" id="KW-0472">Membrane</keyword>
<evidence type="ECO:0000256" key="2">
    <source>
        <dbReference type="SAM" id="Phobius"/>
    </source>
</evidence>
<dbReference type="KEGG" id="pma:Pro_0860"/>
<dbReference type="OrthoDB" id="9789291at2"/>
<sequence length="194" mass="21529">MYMKILFSIVYTLITICIYMQLSFTASNTFINSSIQLNVTIAGILFYISIYDIFNQRIPKFLVEICILNIILTCILRPLNINQELIIKHVIASITSFGVMQLISIISHKTTNKTLLGSGDAKLASLGGAILGLNGIWTAIAFAFIAAGIFSVVGQLTGLLKRWQPFPFAPFICIGIQSVWILGNDFWLVDGFVR</sequence>
<name>Q7VC82_PROMA</name>
<feature type="transmembrane region" description="Helical" evidence="2">
    <location>
        <begin position="61"/>
        <end position="79"/>
    </location>
</feature>
<feature type="domain" description="Prepilin type IV endopeptidase peptidase" evidence="3">
    <location>
        <begin position="41"/>
        <end position="151"/>
    </location>
</feature>
<proteinExistence type="inferred from homology"/>
<dbReference type="InterPro" id="IPR050882">
    <property type="entry name" value="Prepilin_peptidase/N-MTase"/>
</dbReference>
<feature type="transmembrane region" description="Helical" evidence="2">
    <location>
        <begin position="35"/>
        <end position="54"/>
    </location>
</feature>
<dbReference type="AlphaFoldDB" id="Q7VC82"/>
<reference evidence="4 5" key="1">
    <citation type="journal article" date="2003" name="Proc. Natl. Acad. Sci. U.S.A.">
        <title>Genome sequence of the cyanobacterium Prochlorococcus marinus SS120, a nearly minimal oxyphototrophic genome.</title>
        <authorList>
            <person name="Dufresne A."/>
            <person name="Salanoubat M."/>
            <person name="Partensky F."/>
            <person name="Artiguenave F."/>
            <person name="Axmann I.M."/>
            <person name="Barbe V."/>
            <person name="Duprat S."/>
            <person name="Galperin M.Y."/>
            <person name="Koonin E.V."/>
            <person name="Le Gall F."/>
            <person name="Makarova K.S."/>
            <person name="Ostrowski M."/>
            <person name="Oztas S."/>
            <person name="Robert C."/>
            <person name="Rogozin I.B."/>
            <person name="Scanlan D.J."/>
            <person name="Tandeau de Marsac N."/>
            <person name="Weissenbach J."/>
            <person name="Wincker P."/>
            <person name="Wolf Y.I."/>
            <person name="Hess W.R."/>
        </authorList>
    </citation>
    <scope>NUCLEOTIDE SEQUENCE [LARGE SCALE GENOMIC DNA]</scope>
    <source>
        <strain evidence="5">SARG / CCMP1375 / SS120</strain>
    </source>
</reference>
<dbReference type="HOGENOM" id="CLU_1401366_0_0_3"/>
<dbReference type="Pfam" id="PF01478">
    <property type="entry name" value="Peptidase_A24"/>
    <property type="match status" value="1"/>
</dbReference>
<dbReference type="EMBL" id="AE017126">
    <property type="protein sequence ID" value="AAP99904.1"/>
    <property type="molecule type" value="Genomic_DNA"/>
</dbReference>
<protein>
    <submittedName>
        <fullName evidence="4">Prepilin peptidase</fullName>
    </submittedName>
</protein>
<comment type="similarity">
    <text evidence="1">Belongs to the peptidase A24 family.</text>
</comment>
<dbReference type="eggNOG" id="COG1989">
    <property type="taxonomic scope" value="Bacteria"/>
</dbReference>
<dbReference type="Proteomes" id="UP000001420">
    <property type="component" value="Chromosome"/>
</dbReference>